<dbReference type="EMBL" id="JACCEW010000001">
    <property type="protein sequence ID" value="NYT35962.1"/>
    <property type="molecule type" value="Genomic_DNA"/>
</dbReference>
<comment type="subcellular location">
    <subcellularLocation>
        <location evidence="1">Cell membrane</location>
        <topology evidence="1">Multi-pass membrane protein</topology>
    </subcellularLocation>
</comment>
<dbReference type="Proteomes" id="UP000580517">
    <property type="component" value="Unassembled WGS sequence"/>
</dbReference>
<feature type="transmembrane region" description="Helical" evidence="7">
    <location>
        <begin position="361"/>
        <end position="384"/>
    </location>
</feature>
<dbReference type="GO" id="GO:0005886">
    <property type="term" value="C:plasma membrane"/>
    <property type="evidence" value="ECO:0007669"/>
    <property type="project" value="UniProtKB-SubCell"/>
</dbReference>
<feature type="transmembrane region" description="Helical" evidence="7">
    <location>
        <begin position="391"/>
        <end position="412"/>
    </location>
</feature>
<evidence type="ECO:0000256" key="1">
    <source>
        <dbReference type="ARBA" id="ARBA00004651"/>
    </source>
</evidence>
<keyword evidence="4 7" id="KW-0812">Transmembrane</keyword>
<evidence type="ECO:0000256" key="3">
    <source>
        <dbReference type="ARBA" id="ARBA00022475"/>
    </source>
</evidence>
<dbReference type="InterPro" id="IPR011701">
    <property type="entry name" value="MFS"/>
</dbReference>
<evidence type="ECO:0000313" key="9">
    <source>
        <dbReference type="EMBL" id="NYT35962.1"/>
    </source>
</evidence>
<feature type="transmembrane region" description="Helical" evidence="7">
    <location>
        <begin position="176"/>
        <end position="199"/>
    </location>
</feature>
<keyword evidence="5 7" id="KW-1133">Transmembrane helix</keyword>
<dbReference type="SUPFAM" id="SSF103473">
    <property type="entry name" value="MFS general substrate transporter"/>
    <property type="match status" value="1"/>
</dbReference>
<dbReference type="AlphaFoldDB" id="A0A853F8Q5"/>
<dbReference type="InterPro" id="IPR005829">
    <property type="entry name" value="Sugar_transporter_CS"/>
</dbReference>
<keyword evidence="2" id="KW-0813">Transport</keyword>
<keyword evidence="10" id="KW-1185">Reference proteome</keyword>
<evidence type="ECO:0000256" key="4">
    <source>
        <dbReference type="ARBA" id="ARBA00022692"/>
    </source>
</evidence>
<proteinExistence type="predicted"/>
<dbReference type="PANTHER" id="PTHR43045:SF2">
    <property type="entry name" value="INNER MEMBRANE METABOLITE TRANSPORT PROTEIN YHJE"/>
    <property type="match status" value="1"/>
</dbReference>
<dbReference type="GO" id="GO:0022857">
    <property type="term" value="F:transmembrane transporter activity"/>
    <property type="evidence" value="ECO:0007669"/>
    <property type="project" value="InterPro"/>
</dbReference>
<organism evidence="9 10">
    <name type="scientific">Allopusillimonas soli</name>
    <dbReference type="NCBI Taxonomy" id="659016"/>
    <lineage>
        <taxon>Bacteria</taxon>
        <taxon>Pseudomonadati</taxon>
        <taxon>Pseudomonadota</taxon>
        <taxon>Betaproteobacteria</taxon>
        <taxon>Burkholderiales</taxon>
        <taxon>Alcaligenaceae</taxon>
        <taxon>Allopusillimonas</taxon>
    </lineage>
</organism>
<dbReference type="InterPro" id="IPR036259">
    <property type="entry name" value="MFS_trans_sf"/>
</dbReference>
<evidence type="ECO:0000313" key="10">
    <source>
        <dbReference type="Proteomes" id="UP000580517"/>
    </source>
</evidence>
<feature type="domain" description="Major facilitator superfamily (MFS) profile" evidence="8">
    <location>
        <begin position="38"/>
        <end position="448"/>
    </location>
</feature>
<sequence>MAEHTLNAPVPGVRAQRDDRARAAREAAGHETVTPGDIAVGVIIGRTSEFFDFFTYGIASVIVFPQVFFPFVDAFTGTMYSFAIFALAFIFRPLGTTLFMHIQKLWGRGVKLTAALFLLGTATAGIAFLPSYETSGAHAILLLAIFRCIQGIAYGGSWDGLPSLLALNAPAKKRGWYSMMGQLAAPLGFLVAGALFLYLHTRLEPQDFLTWAWRFPFYVAFAINVVGLFARLRLVLANEYTQMLEDRELKPIGTVQMARTQGYNLFIGAFASLSSYALFHLVTIFPLSWIAIHHSQAIPDVLIIELIGAVIGLAFMFLSGMIADRIGRRSTLGLGAVLTAAFALVSPWLLGGGTMSQDAFILIGFALLGFSYGQSSGTATANFLPSCRYTGAALTTDLAWLIGAAFAPLVALGVSTRFGLAGISLYLLSGAACTLLALRINRRVRHSGRAAA</sequence>
<feature type="transmembrane region" description="Helical" evidence="7">
    <location>
        <begin position="330"/>
        <end position="349"/>
    </location>
</feature>
<evidence type="ECO:0000256" key="5">
    <source>
        <dbReference type="ARBA" id="ARBA00022989"/>
    </source>
</evidence>
<protein>
    <submittedName>
        <fullName evidence="9">MFS transporter</fullName>
    </submittedName>
</protein>
<feature type="transmembrane region" description="Helical" evidence="7">
    <location>
        <begin position="265"/>
        <end position="292"/>
    </location>
</feature>
<name>A0A853F8Q5_9BURK</name>
<dbReference type="RefSeq" id="WP_129967884.1">
    <property type="nucleotide sequence ID" value="NZ_JACCEW010000001.1"/>
</dbReference>
<dbReference type="PROSITE" id="PS00216">
    <property type="entry name" value="SUGAR_TRANSPORT_1"/>
    <property type="match status" value="1"/>
</dbReference>
<evidence type="ECO:0000256" key="2">
    <source>
        <dbReference type="ARBA" id="ARBA00022448"/>
    </source>
</evidence>
<evidence type="ECO:0000259" key="8">
    <source>
        <dbReference type="PROSITE" id="PS50850"/>
    </source>
</evidence>
<dbReference type="PANTHER" id="PTHR43045">
    <property type="entry name" value="SHIKIMATE TRANSPORTER"/>
    <property type="match status" value="1"/>
</dbReference>
<gene>
    <name evidence="9" type="ORF">H0A68_03690</name>
</gene>
<evidence type="ECO:0000256" key="6">
    <source>
        <dbReference type="ARBA" id="ARBA00023136"/>
    </source>
</evidence>
<keyword evidence="3" id="KW-1003">Cell membrane</keyword>
<feature type="transmembrane region" description="Helical" evidence="7">
    <location>
        <begin position="211"/>
        <end position="230"/>
    </location>
</feature>
<dbReference type="InterPro" id="IPR020846">
    <property type="entry name" value="MFS_dom"/>
</dbReference>
<reference evidence="9 10" key="1">
    <citation type="submission" date="2020-07" db="EMBL/GenBank/DDBJ databases">
        <title>Taxonomic revisions and descriptions of new bacterial species based on genomic comparisons in the high-G+C-content subgroup of the family Alcaligenaceae.</title>
        <authorList>
            <person name="Szabo A."/>
            <person name="Felfoldi T."/>
        </authorList>
    </citation>
    <scope>NUCLEOTIDE SEQUENCE [LARGE SCALE GENOMIC DNA]</scope>
    <source>
        <strain evidence="9 10">DSM 25264</strain>
    </source>
</reference>
<feature type="transmembrane region" description="Helical" evidence="7">
    <location>
        <begin position="112"/>
        <end position="130"/>
    </location>
</feature>
<feature type="transmembrane region" description="Helical" evidence="7">
    <location>
        <begin position="418"/>
        <end position="438"/>
    </location>
</feature>
<comment type="caution">
    <text evidence="9">The sequence shown here is derived from an EMBL/GenBank/DDBJ whole genome shotgun (WGS) entry which is preliminary data.</text>
</comment>
<feature type="transmembrane region" description="Helical" evidence="7">
    <location>
        <begin position="53"/>
        <end position="72"/>
    </location>
</feature>
<dbReference type="Pfam" id="PF07690">
    <property type="entry name" value="MFS_1"/>
    <property type="match status" value="1"/>
</dbReference>
<dbReference type="PROSITE" id="PS50850">
    <property type="entry name" value="MFS"/>
    <property type="match status" value="1"/>
</dbReference>
<keyword evidence="6 7" id="KW-0472">Membrane</keyword>
<feature type="transmembrane region" description="Helical" evidence="7">
    <location>
        <begin position="298"/>
        <end position="318"/>
    </location>
</feature>
<accession>A0A853F8Q5</accession>
<feature type="transmembrane region" description="Helical" evidence="7">
    <location>
        <begin position="136"/>
        <end position="155"/>
    </location>
</feature>
<evidence type="ECO:0000256" key="7">
    <source>
        <dbReference type="SAM" id="Phobius"/>
    </source>
</evidence>
<feature type="transmembrane region" description="Helical" evidence="7">
    <location>
        <begin position="78"/>
        <end position="100"/>
    </location>
</feature>
<dbReference type="OrthoDB" id="6766492at2"/>
<dbReference type="Gene3D" id="1.20.1250.20">
    <property type="entry name" value="MFS general substrate transporter like domains"/>
    <property type="match status" value="2"/>
</dbReference>